<feature type="compositionally biased region" description="Low complexity" evidence="9">
    <location>
        <begin position="669"/>
        <end position="678"/>
    </location>
</feature>
<dbReference type="PROSITE" id="PS00028">
    <property type="entry name" value="ZINC_FINGER_C2H2_1"/>
    <property type="match status" value="1"/>
</dbReference>
<protein>
    <recommendedName>
        <fullName evidence="10">C2H2-type domain-containing protein</fullName>
    </recommendedName>
</protein>
<keyword evidence="2" id="KW-0479">Metal-binding</keyword>
<dbReference type="PANTHER" id="PTHR46179">
    <property type="entry name" value="ZINC FINGER PROTEIN"/>
    <property type="match status" value="1"/>
</dbReference>
<evidence type="ECO:0000256" key="4">
    <source>
        <dbReference type="ARBA" id="ARBA00022833"/>
    </source>
</evidence>
<evidence type="ECO:0000256" key="7">
    <source>
        <dbReference type="ARBA" id="ARBA00023242"/>
    </source>
</evidence>
<feature type="compositionally biased region" description="Low complexity" evidence="9">
    <location>
        <begin position="336"/>
        <end position="350"/>
    </location>
</feature>
<feature type="domain" description="C2H2-type" evidence="10">
    <location>
        <begin position="60"/>
        <end position="84"/>
    </location>
</feature>
<proteinExistence type="predicted"/>
<dbReference type="PANTHER" id="PTHR46179:SF13">
    <property type="entry name" value="C2H2-TYPE DOMAIN-CONTAINING PROTEIN"/>
    <property type="match status" value="1"/>
</dbReference>
<keyword evidence="4" id="KW-0862">Zinc</keyword>
<dbReference type="SUPFAM" id="SSF57667">
    <property type="entry name" value="beta-beta-alpha zinc fingers"/>
    <property type="match status" value="1"/>
</dbReference>
<dbReference type="GO" id="GO:0005634">
    <property type="term" value="C:nucleus"/>
    <property type="evidence" value="ECO:0007669"/>
    <property type="project" value="UniProtKB-SubCell"/>
</dbReference>
<evidence type="ECO:0000256" key="6">
    <source>
        <dbReference type="ARBA" id="ARBA00023163"/>
    </source>
</evidence>
<evidence type="ECO:0000313" key="11">
    <source>
        <dbReference type="EMBL" id="PBK67991.1"/>
    </source>
</evidence>
<organism evidence="11 12">
    <name type="scientific">Armillaria solidipes</name>
    <dbReference type="NCBI Taxonomy" id="1076256"/>
    <lineage>
        <taxon>Eukaryota</taxon>
        <taxon>Fungi</taxon>
        <taxon>Dikarya</taxon>
        <taxon>Basidiomycota</taxon>
        <taxon>Agaricomycotina</taxon>
        <taxon>Agaricomycetes</taxon>
        <taxon>Agaricomycetidae</taxon>
        <taxon>Agaricales</taxon>
        <taxon>Marasmiineae</taxon>
        <taxon>Physalacriaceae</taxon>
        <taxon>Armillaria</taxon>
    </lineage>
</organism>
<evidence type="ECO:0000256" key="1">
    <source>
        <dbReference type="ARBA" id="ARBA00004123"/>
    </source>
</evidence>
<feature type="compositionally biased region" description="Basic residues" evidence="9">
    <location>
        <begin position="157"/>
        <end position="172"/>
    </location>
</feature>
<feature type="compositionally biased region" description="Pro residues" evidence="9">
    <location>
        <begin position="240"/>
        <end position="258"/>
    </location>
</feature>
<dbReference type="InterPro" id="IPR051061">
    <property type="entry name" value="Zinc_finger_trans_reg"/>
</dbReference>
<feature type="region of interest" description="Disordered" evidence="9">
    <location>
        <begin position="326"/>
        <end position="364"/>
    </location>
</feature>
<dbReference type="EMBL" id="KZ293434">
    <property type="protein sequence ID" value="PBK67991.1"/>
    <property type="molecule type" value="Genomic_DNA"/>
</dbReference>
<evidence type="ECO:0000256" key="2">
    <source>
        <dbReference type="ARBA" id="ARBA00022723"/>
    </source>
</evidence>
<evidence type="ECO:0000256" key="8">
    <source>
        <dbReference type="PROSITE-ProRule" id="PRU00042"/>
    </source>
</evidence>
<dbReference type="GO" id="GO:0006357">
    <property type="term" value="P:regulation of transcription by RNA polymerase II"/>
    <property type="evidence" value="ECO:0007669"/>
    <property type="project" value="TreeGrafter"/>
</dbReference>
<dbReference type="InterPro" id="IPR036236">
    <property type="entry name" value="Znf_C2H2_sf"/>
</dbReference>
<sequence length="717" mass="80107">MVDFYLASPPSTSRAKKEEYHLGEDTLASLLFNLNKTLLPFSSLSSSTMARRQAKNVRKYPCTLKQCDEWFTRRSDVKRHAKIHLLGELLEEEMHPCPITETGCNKSMLQLSNLKSHVRAKHPDVKHLVCFDCRPEFRRFYDIAALADHVQLEHPPIRKRTIHSPPKPRCKVVKSSQDIVSPLPPTPSNKALADHVQVEPPSTQKQIHQTKRHRKISKRPLSPPSPPIVSPSDDDSDVFPQPPTGRFPLPPSAPPPVELPDFITIPPSAFPKDEPEPPRPQWYRAKVQGSQPEVQPDPEVPARRCYLATGSQSTVHKKAWDARVIERARQLPSPAPSSSSAGESSESSLGRFPLPPPPPHTSRLITPAFTFNRLQSPSSSRASSPTFEISYYLSREARKGSPRLSNLKSHVRAKHPDVKHLVCFDCRPEFRRFYDIAALADHVQLEHPPIRKRTIHSPPKPRCKVVKSSQDIVSPLPPTPSNKALADHVQVEPPSTQKQIHQTKRHRKISKRPLSPPSPPIVSPSDDDSDVFPQPPTGRFPLPPSAPPPVELPDFITIPPSAFPKDEPEPPRPQWYRAKVQGSQPEVQPDPEVPARRCYLATGSQSTVHKKAWDARVIERARQLPSPAPSSSSAGESSESSLGRFPLPPPPPHTSRLITPAFTFNRLQSPSSSRASSPTFEISYYLSREARKGSPRKFNPDAYCRDTWTTGKSAADP</sequence>
<keyword evidence="5" id="KW-0805">Transcription regulation</keyword>
<feature type="compositionally biased region" description="Basic residues" evidence="9">
    <location>
        <begin position="208"/>
        <end position="218"/>
    </location>
</feature>
<evidence type="ECO:0000256" key="3">
    <source>
        <dbReference type="ARBA" id="ARBA00022771"/>
    </source>
</evidence>
<accession>A0A2H3BAU1</accession>
<feature type="compositionally biased region" description="Basic residues" evidence="9">
    <location>
        <begin position="501"/>
        <end position="511"/>
    </location>
</feature>
<evidence type="ECO:0000259" key="10">
    <source>
        <dbReference type="PROSITE" id="PS50157"/>
    </source>
</evidence>
<dbReference type="InterPro" id="IPR013087">
    <property type="entry name" value="Znf_C2H2_type"/>
</dbReference>
<dbReference type="SMART" id="SM00355">
    <property type="entry name" value="ZnF_C2H2"/>
    <property type="match status" value="4"/>
</dbReference>
<comment type="subcellular location">
    <subcellularLocation>
        <location evidence="1">Nucleus</location>
    </subcellularLocation>
</comment>
<feature type="region of interest" description="Disordered" evidence="9">
    <location>
        <begin position="691"/>
        <end position="717"/>
    </location>
</feature>
<dbReference type="PROSITE" id="PS50157">
    <property type="entry name" value="ZINC_FINGER_C2H2_2"/>
    <property type="match status" value="1"/>
</dbReference>
<feature type="region of interest" description="Disordered" evidence="9">
    <location>
        <begin position="157"/>
        <end position="300"/>
    </location>
</feature>
<evidence type="ECO:0000313" key="12">
    <source>
        <dbReference type="Proteomes" id="UP000218334"/>
    </source>
</evidence>
<feature type="compositionally biased region" description="Low complexity" evidence="9">
    <location>
        <begin position="629"/>
        <end position="643"/>
    </location>
</feature>
<feature type="compositionally biased region" description="Basic residues" evidence="9">
    <location>
        <begin position="452"/>
        <end position="465"/>
    </location>
</feature>
<dbReference type="AlphaFoldDB" id="A0A2H3BAU1"/>
<dbReference type="STRING" id="1076256.A0A2H3BAU1"/>
<keyword evidence="7" id="KW-0539">Nucleus</keyword>
<gene>
    <name evidence="11" type="ORF">ARMSODRAFT_1044118</name>
</gene>
<feature type="region of interest" description="Disordered" evidence="9">
    <location>
        <begin position="452"/>
        <end position="593"/>
    </location>
</feature>
<keyword evidence="3 8" id="KW-0863">Zinc-finger</keyword>
<keyword evidence="12" id="KW-1185">Reference proteome</keyword>
<dbReference type="Proteomes" id="UP000218334">
    <property type="component" value="Unassembled WGS sequence"/>
</dbReference>
<keyword evidence="6" id="KW-0804">Transcription</keyword>
<feature type="region of interest" description="Disordered" evidence="9">
    <location>
        <begin position="619"/>
        <end position="678"/>
    </location>
</feature>
<evidence type="ECO:0000256" key="5">
    <source>
        <dbReference type="ARBA" id="ARBA00023015"/>
    </source>
</evidence>
<dbReference type="Gene3D" id="3.30.160.60">
    <property type="entry name" value="Classic Zinc Finger"/>
    <property type="match status" value="2"/>
</dbReference>
<reference evidence="12" key="1">
    <citation type="journal article" date="2017" name="Nat. Ecol. Evol.">
        <title>Genome expansion and lineage-specific genetic innovations in the forest pathogenic fungi Armillaria.</title>
        <authorList>
            <person name="Sipos G."/>
            <person name="Prasanna A.N."/>
            <person name="Walter M.C."/>
            <person name="O'Connor E."/>
            <person name="Balint B."/>
            <person name="Krizsan K."/>
            <person name="Kiss B."/>
            <person name="Hess J."/>
            <person name="Varga T."/>
            <person name="Slot J."/>
            <person name="Riley R."/>
            <person name="Boka B."/>
            <person name="Rigling D."/>
            <person name="Barry K."/>
            <person name="Lee J."/>
            <person name="Mihaltcheva S."/>
            <person name="LaButti K."/>
            <person name="Lipzen A."/>
            <person name="Waldron R."/>
            <person name="Moloney N.M."/>
            <person name="Sperisen C."/>
            <person name="Kredics L."/>
            <person name="Vagvoelgyi C."/>
            <person name="Patrignani A."/>
            <person name="Fitzpatrick D."/>
            <person name="Nagy I."/>
            <person name="Doyle S."/>
            <person name="Anderson J.B."/>
            <person name="Grigoriev I.V."/>
            <person name="Gueldener U."/>
            <person name="Muensterkoetter M."/>
            <person name="Nagy L.G."/>
        </authorList>
    </citation>
    <scope>NUCLEOTIDE SEQUENCE [LARGE SCALE GENOMIC DNA]</scope>
    <source>
        <strain evidence="12">28-4</strain>
    </source>
</reference>
<feature type="compositionally biased region" description="Polar residues" evidence="9">
    <location>
        <begin position="707"/>
        <end position="717"/>
    </location>
</feature>
<evidence type="ECO:0000256" key="9">
    <source>
        <dbReference type="SAM" id="MobiDB-lite"/>
    </source>
</evidence>
<name>A0A2H3BAU1_9AGAR</name>
<dbReference type="GO" id="GO:0008270">
    <property type="term" value="F:zinc ion binding"/>
    <property type="evidence" value="ECO:0007669"/>
    <property type="project" value="UniProtKB-KW"/>
</dbReference>
<feature type="compositionally biased region" description="Pro residues" evidence="9">
    <location>
        <begin position="533"/>
        <end position="551"/>
    </location>
</feature>